<dbReference type="AlphaFoldDB" id="A0A1E7FSD2"/>
<reference evidence="1 2" key="1">
    <citation type="submission" date="2016-09" db="EMBL/GenBank/DDBJ databases">
        <title>Extensive genetic diversity and differential bi-allelic expression allows diatom success in the polar Southern Ocean.</title>
        <authorList>
            <consortium name="DOE Joint Genome Institute"/>
            <person name="Mock T."/>
            <person name="Otillar R.P."/>
            <person name="Strauss J."/>
            <person name="Dupont C."/>
            <person name="Frickenhaus S."/>
            <person name="Maumus F."/>
            <person name="Mcmullan M."/>
            <person name="Sanges R."/>
            <person name="Schmutz J."/>
            <person name="Toseland A."/>
            <person name="Valas R."/>
            <person name="Veluchamy A."/>
            <person name="Ward B.J."/>
            <person name="Allen A."/>
            <person name="Barry K."/>
            <person name="Falciatore A."/>
            <person name="Ferrante M."/>
            <person name="Fortunato A.E."/>
            <person name="Gloeckner G."/>
            <person name="Gruber A."/>
            <person name="Hipkin R."/>
            <person name="Janech M."/>
            <person name="Kroth P."/>
            <person name="Leese F."/>
            <person name="Lindquist E."/>
            <person name="Lyon B.R."/>
            <person name="Martin J."/>
            <person name="Mayer C."/>
            <person name="Parker M."/>
            <person name="Quesneville H."/>
            <person name="Raymond J."/>
            <person name="Uhlig C."/>
            <person name="Valentin K.U."/>
            <person name="Worden A.Z."/>
            <person name="Armbrust E.V."/>
            <person name="Bowler C."/>
            <person name="Green B."/>
            <person name="Moulton V."/>
            <person name="Van Oosterhout C."/>
            <person name="Grigoriev I."/>
        </authorList>
    </citation>
    <scope>NUCLEOTIDE SEQUENCE [LARGE SCALE GENOMIC DNA]</scope>
    <source>
        <strain evidence="1 2">CCMP1102</strain>
    </source>
</reference>
<protein>
    <submittedName>
        <fullName evidence="1">Uncharacterized protein</fullName>
    </submittedName>
</protein>
<accession>A0A1E7FSD2</accession>
<gene>
    <name evidence="1" type="ORF">FRACYDRAFT_234707</name>
</gene>
<proteinExistence type="predicted"/>
<dbReference type="OrthoDB" id="10513850at2759"/>
<sequence>MVKSGIKITTTTDTDTATDPTTDTADIDAVVPYYTLLNPIFAILNGWRKEEAIVEVALGCIVAITTKMIDQQETEMEMEESVNTVDIIDLIVVKIMQQLYKDESTIQEQACLAIEGLVLSPYYSRNVDFKDQLQYHIDENIIQTELKLARDERITNERNKSYPGRVANALKITL</sequence>
<name>A0A1E7FSD2_9STRA</name>
<dbReference type="KEGG" id="fcy:FRACYDRAFT_234707"/>
<organism evidence="1 2">
    <name type="scientific">Fragilariopsis cylindrus CCMP1102</name>
    <dbReference type="NCBI Taxonomy" id="635003"/>
    <lineage>
        <taxon>Eukaryota</taxon>
        <taxon>Sar</taxon>
        <taxon>Stramenopiles</taxon>
        <taxon>Ochrophyta</taxon>
        <taxon>Bacillariophyta</taxon>
        <taxon>Bacillariophyceae</taxon>
        <taxon>Bacillariophycidae</taxon>
        <taxon>Bacillariales</taxon>
        <taxon>Bacillariaceae</taxon>
        <taxon>Fragilariopsis</taxon>
    </lineage>
</organism>
<dbReference type="Proteomes" id="UP000095751">
    <property type="component" value="Unassembled WGS sequence"/>
</dbReference>
<evidence type="ECO:0000313" key="1">
    <source>
        <dbReference type="EMBL" id="OEU21081.1"/>
    </source>
</evidence>
<keyword evidence="2" id="KW-1185">Reference proteome</keyword>
<dbReference type="InParanoid" id="A0A1E7FSD2"/>
<dbReference type="EMBL" id="KV784354">
    <property type="protein sequence ID" value="OEU21081.1"/>
    <property type="molecule type" value="Genomic_DNA"/>
</dbReference>
<evidence type="ECO:0000313" key="2">
    <source>
        <dbReference type="Proteomes" id="UP000095751"/>
    </source>
</evidence>